<dbReference type="SUPFAM" id="SSF53901">
    <property type="entry name" value="Thiolase-like"/>
    <property type="match status" value="2"/>
</dbReference>
<dbReference type="PROSITE" id="PS00606">
    <property type="entry name" value="KS3_1"/>
    <property type="match status" value="1"/>
</dbReference>
<dbReference type="Gene3D" id="1.10.1200.10">
    <property type="entry name" value="ACP-like"/>
    <property type="match status" value="1"/>
</dbReference>
<dbReference type="Gene3D" id="3.40.50.150">
    <property type="entry name" value="Vaccinia Virus protein VP39"/>
    <property type="match status" value="1"/>
</dbReference>
<feature type="active site" description="Proton acceptor; for dehydratase activity" evidence="7">
    <location>
        <position position="1197"/>
    </location>
</feature>
<dbReference type="GO" id="GO:0004312">
    <property type="term" value="F:fatty acid synthase activity"/>
    <property type="evidence" value="ECO:0007669"/>
    <property type="project" value="TreeGrafter"/>
</dbReference>
<dbReference type="InterPro" id="IPR050091">
    <property type="entry name" value="PKS_NRPS_Biosynth_Enz"/>
</dbReference>
<comment type="pathway">
    <text evidence="1">Secondary metabolite biosynthesis; terpenoid biosynthesis.</text>
</comment>
<dbReference type="STRING" id="913774.A0A0C3HSJ4"/>
<evidence type="ECO:0000256" key="5">
    <source>
        <dbReference type="ARBA" id="ARBA00022679"/>
    </source>
</evidence>
<dbReference type="InterPro" id="IPR018201">
    <property type="entry name" value="Ketoacyl_synth_AS"/>
</dbReference>
<dbReference type="InterPro" id="IPR001375">
    <property type="entry name" value="Peptidase_S9_cat"/>
</dbReference>
<dbReference type="PANTHER" id="PTHR43775:SF21">
    <property type="entry name" value="NON-REDUCING POLYKETIDE SYNTHASE AUSA-RELATED"/>
    <property type="match status" value="1"/>
</dbReference>
<feature type="region of interest" description="Disordered" evidence="8">
    <location>
        <begin position="1489"/>
        <end position="1524"/>
    </location>
</feature>
<dbReference type="GO" id="GO:0044550">
    <property type="term" value="P:secondary metabolite biosynthetic process"/>
    <property type="evidence" value="ECO:0007669"/>
    <property type="project" value="TreeGrafter"/>
</dbReference>
<dbReference type="Proteomes" id="UP000054321">
    <property type="component" value="Unassembled WGS sequence"/>
</dbReference>
<dbReference type="InterPro" id="IPR016039">
    <property type="entry name" value="Thiolase-like"/>
</dbReference>
<dbReference type="InterPro" id="IPR013217">
    <property type="entry name" value="Methyltransf_12"/>
</dbReference>
<sequence>MNGFNATPNGSEKRFRVALFGPQVTTWTADSLSSLQLALNKDDNLEFLKHTLASISSIWPLLEKEFGQHAFPGDKKLERLEAFSMGADALDPQTLTNTELAPLTVISQVVEFFQQTNSPACRHDLDEFDVAQGFCIGFLSAAALASATDWSGFKTNVSNAVRLATCAGIVVDAQESSLETRNRTIALCVRLKKAADRELVEMCLDRFPRAYISCITDETTLTITLPESSQAEFCAQMSEAKLATSKVGLHGSYHHSTHAQATETLNRICAENRGLLGLPDATTLRLPLRSTADAHLITKGALHEIALQLILCKRAHWFQTVKSTMRDAPQDRIEFVPLGNENIVPRSLRRGTSTGTGDHDDAAAADEPLEEIAIVGMACRFPRAESLAEFWELLHKGETAFGTLPTERFHPSHLTREPRLASFWGNFLEKIDIFDHRFFSISGREAKSMDPQQRLALQVAYEALESSGYCSQVAPETDVGCYLGIGAVDYEDNVASENANAFAALGTLRAFISGRISHFFGWTGPSITFDTACSSSLVAIHTACKAVLGGECSMALAGGVNIITSPTLHQNLAAASFLNPNGASKAFDAAAGGYCRGEGAGILVLKKLSRALADGDTVLGVVAASAVNQGSNCSSITVPDSGSQCSLHRRVLSSARIEPKEVGYVEAHGTGTPLGDPIEAVPKQANFVSLSPRIKACPEIIVPKTTRPWTTHRWHVALVNNYGAAGSNAALLLRSHAEASSSLTETQTRPSSSAAIYPILLSAKSANHLQAYMDVLRSYLPNTEASFGSVAYKISRSHNLSFEHRVAFTAADAESAVSILDSSTKTMLATAKRTTKLPTVLCFGGQTGQTVRVSRGLYDSCDLFRSHLQVSSAKCWIDCGLEVDTLIGHSFGQLAALCVADSISLEDAFQLVSGRARLIRDSWAVEHGAMLSVECDRGEIEAVVDTVNKSGFRVDVACYNGPRSFVLAGDAPSVERAKEECRSFKTTGLQNTHAYHSHLADSILPGLATVARSITIRPPRLRVETCSAKESWSRFTAEEVVQHTRRPVYFGDAVERIAARLPSAIWLEAGSATPVISMVRRVTNLSERSDILIPMELGSADATSNLATAACHLWKAGSAVRYWLFHPPPGLRCRYQAVNLPPYQFDKPSHWIPLKIPDMSKQSKEAGLLTRVNSASGELLFSVDTANAVFELAGRGHAVAGQSLCPASMYIELAALAARSILNSAPTPASEFVPHVEGLVMSAPLGLGASTSVFLRLRQTSPDSWDFTLFSRSIRPGAVEDEGTEHGRGRISWGSADDAVAQKRLKLLQRFGTQGIRHLSSLAATGISGAMVYKLFSDVVAYADYFRGVQSVSASKNEAVGLVTVPPQYAKLDSGICEPIILDNFLQVAGIHVNCLSQREDDEVFLCTAVEEVIFTTPFMTDGSDSRAWSVYTRYETSSTMVMANDIFVCDASSGNLVLAVLGATFRSVPFKSLARSLTRLNKVATTVTMSVSPPGPIPDGDDVQDDSAYQTGSSSSPRGEGDMYFKKHDEEHLSLALPPSQLLAGPREKTSGGFSNVLEQIRNLFSAILEIPVEEVGSTSSMNELGVDSLLVSEIQSEVQDRFNIIISQADLLSCADIASVARFIEPEQPIESTANASQPSLNGVLSPTGDKLTNVSSHSESGETGSHVRPNLAVKSRERFIAAKPSYDSHARTTGFAGFYSEVFPLQSELVVRYVVEAFAAIGCNLQAMQPGDEIPIIPFDPRHTKLIPQLYKLLGDGGLVTKGADAVFRRTQTPVPTIPASTLHQEMLAKFPKHASETKLLHSTGHRLADCVSGEADPIGLIFQSSAARALLEDVYTNAPMFKTGTLLLGQFLSSVLEGMGGSRELRILELGAGTGGTSKHIIETLAALGGSHSFSYTFTDLSSSLVTAAKRKFAKWPCMQYMVLDIEKEPAPQLQGSYDIILSTNCIHATRNLVQSLSNMRSMLRPDGIVCLVELTRNLYWFDLVFGLLEGWWLFNDGREHALADEQRWDRSFRAAGFECVDWSSSSSPESDILRVITASAYGLPSAIDSGLVGRSEDHDLTTKQTVTFKEVDGLQLKMDIYFPPTAVDPGKRLPLGPMTDIVDALVWVRTVLPTIALARRDVIPDPDRLVAIGWSTGGHLAMTLAWTASRRQVQPPSAILAFYCPTDYEDPFWTAPNIPVGAVPGSYQLNDNMWEEGIFDAPVAAYNVPPRNGPAAGGWLAAGDVRSRLAVHMNVYGRTLHILLGGLDKRTRGLPSDPSPADIAEVSPLAHIRGGAYKTPTFLVHPRQDDLIPWQQAERTFRALQDEGVEAELRIVENVPHLFDLNPRHRGYEAAMEALAEGYEFLCRQCGTNGEAN</sequence>
<dbReference type="GO" id="GO:0008236">
    <property type="term" value="F:serine-type peptidase activity"/>
    <property type="evidence" value="ECO:0007669"/>
    <property type="project" value="InterPro"/>
</dbReference>
<dbReference type="SUPFAM" id="SSF52151">
    <property type="entry name" value="FabD/lysophospholipase-like"/>
    <property type="match status" value="1"/>
</dbReference>
<organism evidence="12 13">
    <name type="scientific">Oidiodendron maius (strain Zn)</name>
    <dbReference type="NCBI Taxonomy" id="913774"/>
    <lineage>
        <taxon>Eukaryota</taxon>
        <taxon>Fungi</taxon>
        <taxon>Dikarya</taxon>
        <taxon>Ascomycota</taxon>
        <taxon>Pezizomycotina</taxon>
        <taxon>Leotiomycetes</taxon>
        <taxon>Leotiomycetes incertae sedis</taxon>
        <taxon>Myxotrichaceae</taxon>
        <taxon>Oidiodendron</taxon>
    </lineage>
</organism>
<dbReference type="InterPro" id="IPR014043">
    <property type="entry name" value="Acyl_transferase_dom"/>
</dbReference>
<dbReference type="SMART" id="SM00827">
    <property type="entry name" value="PKS_AT"/>
    <property type="match status" value="1"/>
</dbReference>
<keyword evidence="4" id="KW-0489">Methyltransferase</keyword>
<dbReference type="Pfam" id="PF00326">
    <property type="entry name" value="Peptidase_S9"/>
    <property type="match status" value="1"/>
</dbReference>
<feature type="domain" description="Ketosynthase family 3 (KS3)" evidence="10">
    <location>
        <begin position="369"/>
        <end position="797"/>
    </location>
</feature>
<dbReference type="InterPro" id="IPR036736">
    <property type="entry name" value="ACP-like_sf"/>
</dbReference>
<dbReference type="InterPro" id="IPR009081">
    <property type="entry name" value="PP-bd_ACP"/>
</dbReference>
<evidence type="ECO:0000256" key="7">
    <source>
        <dbReference type="PROSITE-ProRule" id="PRU01363"/>
    </source>
</evidence>
<keyword evidence="3" id="KW-0597">Phosphoprotein</keyword>
<name>A0A0C3HSJ4_OIDMZ</name>
<dbReference type="Pfam" id="PF16073">
    <property type="entry name" value="SAT"/>
    <property type="match status" value="1"/>
</dbReference>
<feature type="compositionally biased region" description="Polar residues" evidence="8">
    <location>
        <begin position="1633"/>
        <end position="1647"/>
    </location>
</feature>
<feature type="region of interest" description="Disordered" evidence="8">
    <location>
        <begin position="1633"/>
        <end position="1671"/>
    </location>
</feature>
<dbReference type="SUPFAM" id="SSF53474">
    <property type="entry name" value="alpha/beta-Hydrolases"/>
    <property type="match status" value="1"/>
</dbReference>
<dbReference type="Gene3D" id="3.40.50.1820">
    <property type="entry name" value="alpha/beta hydrolase"/>
    <property type="match status" value="1"/>
</dbReference>
<dbReference type="InterPro" id="IPR029058">
    <property type="entry name" value="AB_hydrolase_fold"/>
</dbReference>
<dbReference type="GO" id="GO:0004315">
    <property type="term" value="F:3-oxoacyl-[acyl-carrier-protein] synthase activity"/>
    <property type="evidence" value="ECO:0007669"/>
    <property type="project" value="InterPro"/>
</dbReference>
<evidence type="ECO:0000256" key="2">
    <source>
        <dbReference type="ARBA" id="ARBA00022450"/>
    </source>
</evidence>
<dbReference type="Pfam" id="PF02801">
    <property type="entry name" value="Ketoacyl-synt_C"/>
    <property type="match status" value="1"/>
</dbReference>
<reference evidence="13" key="2">
    <citation type="submission" date="2015-01" db="EMBL/GenBank/DDBJ databases">
        <title>Evolutionary Origins and Diversification of the Mycorrhizal Mutualists.</title>
        <authorList>
            <consortium name="DOE Joint Genome Institute"/>
            <consortium name="Mycorrhizal Genomics Consortium"/>
            <person name="Kohler A."/>
            <person name="Kuo A."/>
            <person name="Nagy L.G."/>
            <person name="Floudas D."/>
            <person name="Copeland A."/>
            <person name="Barry K.W."/>
            <person name="Cichocki N."/>
            <person name="Veneault-Fourrey C."/>
            <person name="LaButti K."/>
            <person name="Lindquist E.A."/>
            <person name="Lipzen A."/>
            <person name="Lundell T."/>
            <person name="Morin E."/>
            <person name="Murat C."/>
            <person name="Riley R."/>
            <person name="Ohm R."/>
            <person name="Sun H."/>
            <person name="Tunlid A."/>
            <person name="Henrissat B."/>
            <person name="Grigoriev I.V."/>
            <person name="Hibbett D.S."/>
            <person name="Martin F."/>
        </authorList>
    </citation>
    <scope>NUCLEOTIDE SEQUENCE [LARGE SCALE GENOMIC DNA]</scope>
    <source>
        <strain evidence="13">Zn</strain>
    </source>
</reference>
<evidence type="ECO:0000256" key="1">
    <source>
        <dbReference type="ARBA" id="ARBA00004721"/>
    </source>
</evidence>
<dbReference type="SUPFAM" id="SSF55048">
    <property type="entry name" value="Probable ACP-binding domain of malonyl-CoA ACP transacylase"/>
    <property type="match status" value="1"/>
</dbReference>
<dbReference type="InterPro" id="IPR049552">
    <property type="entry name" value="PKS_DH_N"/>
</dbReference>
<dbReference type="PANTHER" id="PTHR43775">
    <property type="entry name" value="FATTY ACID SYNTHASE"/>
    <property type="match status" value="1"/>
</dbReference>
<dbReference type="PROSITE" id="PS52019">
    <property type="entry name" value="PKS_MFAS_DH"/>
    <property type="match status" value="1"/>
</dbReference>
<reference evidence="12 13" key="1">
    <citation type="submission" date="2014-04" db="EMBL/GenBank/DDBJ databases">
        <authorList>
            <consortium name="DOE Joint Genome Institute"/>
            <person name="Kuo A."/>
            <person name="Martino E."/>
            <person name="Perotto S."/>
            <person name="Kohler A."/>
            <person name="Nagy L.G."/>
            <person name="Floudas D."/>
            <person name="Copeland A."/>
            <person name="Barry K.W."/>
            <person name="Cichocki N."/>
            <person name="Veneault-Fourrey C."/>
            <person name="LaButti K."/>
            <person name="Lindquist E.A."/>
            <person name="Lipzen A."/>
            <person name="Lundell T."/>
            <person name="Morin E."/>
            <person name="Murat C."/>
            <person name="Sun H."/>
            <person name="Tunlid A."/>
            <person name="Henrissat B."/>
            <person name="Grigoriev I.V."/>
            <person name="Hibbett D.S."/>
            <person name="Martin F."/>
            <person name="Nordberg H.P."/>
            <person name="Cantor M.N."/>
            <person name="Hua S.X."/>
        </authorList>
    </citation>
    <scope>NUCLEOTIDE SEQUENCE [LARGE SCALE GENOMIC DNA]</scope>
    <source>
        <strain evidence="12 13">Zn</strain>
    </source>
</reference>
<dbReference type="InterPro" id="IPR041068">
    <property type="entry name" value="HTH_51"/>
</dbReference>
<dbReference type="GO" id="GO:0032259">
    <property type="term" value="P:methylation"/>
    <property type="evidence" value="ECO:0007669"/>
    <property type="project" value="UniProtKB-KW"/>
</dbReference>
<dbReference type="InterPro" id="IPR029063">
    <property type="entry name" value="SAM-dependent_MTases_sf"/>
</dbReference>
<dbReference type="Pfam" id="PF14765">
    <property type="entry name" value="PS-DH"/>
    <property type="match status" value="1"/>
</dbReference>
<feature type="active site" description="Proton donor; for dehydratase activity" evidence="7">
    <location>
        <position position="1383"/>
    </location>
</feature>
<feature type="region of interest" description="C-terminal hotdog fold" evidence="7">
    <location>
        <begin position="1324"/>
        <end position="1475"/>
    </location>
</feature>
<dbReference type="PROSITE" id="PS52004">
    <property type="entry name" value="KS3_2"/>
    <property type="match status" value="1"/>
</dbReference>
<proteinExistence type="predicted"/>
<dbReference type="HOGENOM" id="CLU_000022_6_3_1"/>
<keyword evidence="6" id="KW-0511">Multifunctional enzyme</keyword>
<feature type="domain" description="PKS/mFAS DH" evidence="11">
    <location>
        <begin position="1163"/>
        <end position="1475"/>
    </location>
</feature>
<evidence type="ECO:0000259" key="11">
    <source>
        <dbReference type="PROSITE" id="PS52019"/>
    </source>
</evidence>
<gene>
    <name evidence="12" type="ORF">OIDMADRAFT_101951</name>
</gene>
<dbReference type="InterPro" id="IPR020806">
    <property type="entry name" value="PKS_PP-bd"/>
</dbReference>
<dbReference type="Pfam" id="PF00109">
    <property type="entry name" value="ketoacyl-synt"/>
    <property type="match status" value="1"/>
</dbReference>
<dbReference type="Gene3D" id="3.10.129.110">
    <property type="entry name" value="Polyketide synthase dehydratase"/>
    <property type="match status" value="1"/>
</dbReference>
<dbReference type="CDD" id="cd00833">
    <property type="entry name" value="PKS"/>
    <property type="match status" value="1"/>
</dbReference>
<dbReference type="Pfam" id="PF00550">
    <property type="entry name" value="PP-binding"/>
    <property type="match status" value="1"/>
</dbReference>
<dbReference type="InterPro" id="IPR049551">
    <property type="entry name" value="PKS_DH_C"/>
</dbReference>
<dbReference type="SUPFAM" id="SSF53335">
    <property type="entry name" value="S-adenosyl-L-methionine-dependent methyltransferases"/>
    <property type="match status" value="1"/>
</dbReference>
<feature type="compositionally biased region" description="Polar residues" evidence="8">
    <location>
        <begin position="1508"/>
        <end position="1518"/>
    </location>
</feature>
<dbReference type="InterPro" id="IPR016036">
    <property type="entry name" value="Malonyl_transacylase_ACP-bd"/>
</dbReference>
<dbReference type="InParanoid" id="A0A0C3HSJ4"/>
<dbReference type="OrthoDB" id="429813at2759"/>
<dbReference type="SUPFAM" id="SSF47336">
    <property type="entry name" value="ACP-like"/>
    <property type="match status" value="1"/>
</dbReference>
<dbReference type="InterPro" id="IPR020807">
    <property type="entry name" value="PKS_DH"/>
</dbReference>
<dbReference type="Gene3D" id="3.40.47.10">
    <property type="match status" value="2"/>
</dbReference>
<dbReference type="GO" id="GO:0008168">
    <property type="term" value="F:methyltransferase activity"/>
    <property type="evidence" value="ECO:0007669"/>
    <property type="project" value="UniProtKB-KW"/>
</dbReference>
<dbReference type="Gene3D" id="3.30.70.3290">
    <property type="match status" value="2"/>
</dbReference>
<keyword evidence="13" id="KW-1185">Reference proteome</keyword>
<evidence type="ECO:0000256" key="6">
    <source>
        <dbReference type="ARBA" id="ARBA00023268"/>
    </source>
</evidence>
<dbReference type="Pfam" id="PF00698">
    <property type="entry name" value="Acyl_transf_1"/>
    <property type="match status" value="1"/>
</dbReference>
<evidence type="ECO:0000256" key="3">
    <source>
        <dbReference type="ARBA" id="ARBA00022553"/>
    </source>
</evidence>
<dbReference type="InterPro" id="IPR042104">
    <property type="entry name" value="PKS_dehydratase_sf"/>
</dbReference>
<feature type="compositionally biased region" description="Low complexity" evidence="8">
    <location>
        <begin position="1657"/>
        <end position="1670"/>
    </location>
</feature>
<feature type="region of interest" description="N-terminal hotdog fold" evidence="7">
    <location>
        <begin position="1163"/>
        <end position="1298"/>
    </location>
</feature>
<dbReference type="InterPro" id="IPR032088">
    <property type="entry name" value="SAT"/>
</dbReference>
<keyword evidence="2" id="KW-0596">Phosphopantetheine</keyword>
<dbReference type="SMART" id="SM00826">
    <property type="entry name" value="PKS_DH"/>
    <property type="match status" value="1"/>
</dbReference>
<dbReference type="InterPro" id="IPR020841">
    <property type="entry name" value="PKS_Beta-ketoAc_synthase_dom"/>
</dbReference>
<keyword evidence="5" id="KW-0808">Transferase</keyword>
<evidence type="ECO:0000259" key="9">
    <source>
        <dbReference type="PROSITE" id="PS50075"/>
    </source>
</evidence>
<dbReference type="InterPro" id="IPR049900">
    <property type="entry name" value="PKS_mFAS_DH"/>
</dbReference>
<dbReference type="SMART" id="SM00825">
    <property type="entry name" value="PKS_KS"/>
    <property type="match status" value="1"/>
</dbReference>
<evidence type="ECO:0000256" key="4">
    <source>
        <dbReference type="ARBA" id="ARBA00022603"/>
    </source>
</evidence>
<evidence type="ECO:0000313" key="13">
    <source>
        <dbReference type="Proteomes" id="UP000054321"/>
    </source>
</evidence>
<dbReference type="Pfam" id="PF21089">
    <property type="entry name" value="PKS_DH_N"/>
    <property type="match status" value="1"/>
</dbReference>
<dbReference type="Pfam" id="PF08242">
    <property type="entry name" value="Methyltransf_12"/>
    <property type="match status" value="1"/>
</dbReference>
<dbReference type="Gene3D" id="3.40.366.10">
    <property type="entry name" value="Malonyl-Coenzyme A Acyl Carrier Protein, domain 2"/>
    <property type="match status" value="3"/>
</dbReference>
<protein>
    <submittedName>
        <fullName evidence="12">Uncharacterized protein</fullName>
    </submittedName>
</protein>
<dbReference type="SMART" id="SM00823">
    <property type="entry name" value="PKS_PP"/>
    <property type="match status" value="1"/>
</dbReference>
<evidence type="ECO:0000256" key="8">
    <source>
        <dbReference type="SAM" id="MobiDB-lite"/>
    </source>
</evidence>
<dbReference type="CDD" id="cd02440">
    <property type="entry name" value="AdoMet_MTases"/>
    <property type="match status" value="1"/>
</dbReference>
<dbReference type="InterPro" id="IPR014030">
    <property type="entry name" value="Ketoacyl_synth_N"/>
</dbReference>
<dbReference type="Pfam" id="PF18558">
    <property type="entry name" value="HTH_51"/>
    <property type="match status" value="1"/>
</dbReference>
<dbReference type="EMBL" id="KN832872">
    <property type="protein sequence ID" value="KIN05207.1"/>
    <property type="molecule type" value="Genomic_DNA"/>
</dbReference>
<dbReference type="GO" id="GO:0006633">
    <property type="term" value="P:fatty acid biosynthetic process"/>
    <property type="evidence" value="ECO:0007669"/>
    <property type="project" value="InterPro"/>
</dbReference>
<evidence type="ECO:0000259" key="10">
    <source>
        <dbReference type="PROSITE" id="PS52004"/>
    </source>
</evidence>
<evidence type="ECO:0000313" key="12">
    <source>
        <dbReference type="EMBL" id="KIN05207.1"/>
    </source>
</evidence>
<accession>A0A0C3HSJ4</accession>
<dbReference type="InterPro" id="IPR016035">
    <property type="entry name" value="Acyl_Trfase/lysoPLipase"/>
</dbReference>
<dbReference type="GO" id="GO:0031177">
    <property type="term" value="F:phosphopantetheine binding"/>
    <property type="evidence" value="ECO:0007669"/>
    <property type="project" value="InterPro"/>
</dbReference>
<dbReference type="InterPro" id="IPR001227">
    <property type="entry name" value="Ac_transferase_dom_sf"/>
</dbReference>
<feature type="domain" description="Carrier" evidence="9">
    <location>
        <begin position="1553"/>
        <end position="1630"/>
    </location>
</feature>
<dbReference type="GO" id="GO:0006508">
    <property type="term" value="P:proteolysis"/>
    <property type="evidence" value="ECO:0007669"/>
    <property type="project" value="InterPro"/>
</dbReference>
<dbReference type="PROSITE" id="PS50075">
    <property type="entry name" value="CARRIER"/>
    <property type="match status" value="1"/>
</dbReference>
<dbReference type="InterPro" id="IPR014031">
    <property type="entry name" value="Ketoacyl_synth_C"/>
</dbReference>